<evidence type="ECO:0000256" key="1">
    <source>
        <dbReference type="SAM" id="Phobius"/>
    </source>
</evidence>
<feature type="transmembrane region" description="Helical" evidence="1">
    <location>
        <begin position="124"/>
        <end position="142"/>
    </location>
</feature>
<keyword evidence="1" id="KW-0812">Transmembrane</keyword>
<organism evidence="2 3">
    <name type="scientific">Arsenicitalea aurantiaca</name>
    <dbReference type="NCBI Taxonomy" id="1783274"/>
    <lineage>
        <taxon>Bacteria</taxon>
        <taxon>Pseudomonadati</taxon>
        <taxon>Pseudomonadota</taxon>
        <taxon>Alphaproteobacteria</taxon>
        <taxon>Hyphomicrobiales</taxon>
        <taxon>Devosiaceae</taxon>
        <taxon>Arsenicitalea</taxon>
    </lineage>
</organism>
<keyword evidence="1" id="KW-0472">Membrane</keyword>
<feature type="transmembrane region" description="Helical" evidence="1">
    <location>
        <begin position="67"/>
        <end position="88"/>
    </location>
</feature>
<comment type="caution">
    <text evidence="2">The sequence shown here is derived from an EMBL/GenBank/DDBJ whole genome shotgun (WGS) entry which is preliminary data.</text>
</comment>
<dbReference type="Proteomes" id="UP000281547">
    <property type="component" value="Unassembled WGS sequence"/>
</dbReference>
<gene>
    <name evidence="2" type="ORF">EMQ25_01255</name>
</gene>
<feature type="transmembrane region" description="Helical" evidence="1">
    <location>
        <begin position="25"/>
        <end position="47"/>
    </location>
</feature>
<accession>A0A433XKK1</accession>
<evidence type="ECO:0000313" key="3">
    <source>
        <dbReference type="Proteomes" id="UP000281547"/>
    </source>
</evidence>
<evidence type="ECO:0000313" key="2">
    <source>
        <dbReference type="EMBL" id="RUT34620.1"/>
    </source>
</evidence>
<sequence>MAGKMASLSIHQTDDFAVTERRSDLAGLAMSAVLPLAAVMVLNGMAIATGTMLPELGTRLPNWMPGWAAALGFLVIYPMWGIAHWLVAREGEKGRVASRWLLGLITAGLAYPFVIGALDPFMAVWANVGMVLLVVAAIANAGRAAPRAVYWIAPSLFFMGGLALSGFAAIAAGWSPGFFTNQNQAAL</sequence>
<reference evidence="2 3" key="1">
    <citation type="journal article" date="2016" name="Int. J. Syst. Evol. Microbiol.">
        <title>Arsenicitalea aurantiaca gen. nov., sp. nov., a new member of the family Hyphomicrobiaceae, isolated from high-arsenic sediment.</title>
        <authorList>
            <person name="Mu Y."/>
            <person name="Zhou L."/>
            <person name="Zeng X.C."/>
            <person name="Liu L."/>
            <person name="Pan Y."/>
            <person name="Chen X."/>
            <person name="Wang J."/>
            <person name="Li S."/>
            <person name="Li W.J."/>
            <person name="Wang Y."/>
        </authorList>
    </citation>
    <scope>NUCLEOTIDE SEQUENCE [LARGE SCALE GENOMIC DNA]</scope>
    <source>
        <strain evidence="2 3">42-50</strain>
    </source>
</reference>
<dbReference type="EMBL" id="RZNJ01000001">
    <property type="protein sequence ID" value="RUT34620.1"/>
    <property type="molecule type" value="Genomic_DNA"/>
</dbReference>
<protein>
    <submittedName>
        <fullName evidence="2">Uncharacterized protein</fullName>
    </submittedName>
</protein>
<feature type="transmembrane region" description="Helical" evidence="1">
    <location>
        <begin position="100"/>
        <end position="118"/>
    </location>
</feature>
<keyword evidence="1" id="KW-1133">Transmembrane helix</keyword>
<dbReference type="AlphaFoldDB" id="A0A433XKK1"/>
<name>A0A433XKK1_9HYPH</name>
<proteinExistence type="predicted"/>
<feature type="transmembrane region" description="Helical" evidence="1">
    <location>
        <begin position="149"/>
        <end position="174"/>
    </location>
</feature>
<keyword evidence="3" id="KW-1185">Reference proteome</keyword>